<dbReference type="GO" id="GO:0051301">
    <property type="term" value="P:cell division"/>
    <property type="evidence" value="ECO:0007669"/>
    <property type="project" value="UniProtKB-UniRule"/>
</dbReference>
<dbReference type="PANTHER" id="PTHR10828:SF17">
    <property type="entry name" value="PROTEIN-TYROSINE-PHOSPHATASE"/>
    <property type="match status" value="1"/>
</dbReference>
<evidence type="ECO:0000313" key="10">
    <source>
        <dbReference type="EMBL" id="OHT12642.1"/>
    </source>
</evidence>
<keyword evidence="6 8" id="KW-0131">Cell cycle</keyword>
<dbReference type="SUPFAM" id="SSF52821">
    <property type="entry name" value="Rhodanese/Cell cycle control phosphatase"/>
    <property type="match status" value="1"/>
</dbReference>
<dbReference type="GO" id="GO:0004725">
    <property type="term" value="F:protein tyrosine phosphatase activity"/>
    <property type="evidence" value="ECO:0007669"/>
    <property type="project" value="UniProtKB-UniRule"/>
</dbReference>
<keyword evidence="3 8" id="KW-0498">Mitosis</keyword>
<feature type="domain" description="Rhodanese" evidence="9">
    <location>
        <begin position="72"/>
        <end position="175"/>
    </location>
</feature>
<protein>
    <recommendedName>
        <fullName evidence="8">M-phase inducer phosphatase</fullName>
        <ecNumber evidence="8">3.1.3.48</ecNumber>
    </recommendedName>
</protein>
<evidence type="ECO:0000256" key="6">
    <source>
        <dbReference type="ARBA" id="ARBA00023306"/>
    </source>
</evidence>
<dbReference type="GO" id="GO:0110032">
    <property type="term" value="P:positive regulation of G2/MI transition of meiotic cell cycle"/>
    <property type="evidence" value="ECO:0007669"/>
    <property type="project" value="TreeGrafter"/>
</dbReference>
<comment type="function">
    <text evidence="8">Tyrosine protein phosphatase which functions as a dosage-dependent inducer of mitotic progression.</text>
</comment>
<evidence type="ECO:0000256" key="3">
    <source>
        <dbReference type="ARBA" id="ARBA00022776"/>
    </source>
</evidence>
<evidence type="ECO:0000256" key="1">
    <source>
        <dbReference type="ARBA" id="ARBA00011065"/>
    </source>
</evidence>
<dbReference type="OrthoDB" id="26523at2759"/>
<dbReference type="RefSeq" id="XP_068365778.1">
    <property type="nucleotide sequence ID" value="XM_068499601.1"/>
</dbReference>
<dbReference type="EMBL" id="MLAK01000559">
    <property type="protein sequence ID" value="OHT12642.1"/>
    <property type="molecule type" value="Genomic_DNA"/>
</dbReference>
<dbReference type="InterPro" id="IPR036873">
    <property type="entry name" value="Rhodanese-like_dom_sf"/>
</dbReference>
<evidence type="ECO:0000259" key="9">
    <source>
        <dbReference type="PROSITE" id="PS50206"/>
    </source>
</evidence>
<comment type="catalytic activity">
    <reaction evidence="7 8">
        <text>O-phospho-L-tyrosyl-[protein] + H2O = L-tyrosyl-[protein] + phosphate</text>
        <dbReference type="Rhea" id="RHEA:10684"/>
        <dbReference type="Rhea" id="RHEA-COMP:10136"/>
        <dbReference type="Rhea" id="RHEA-COMP:20101"/>
        <dbReference type="ChEBI" id="CHEBI:15377"/>
        <dbReference type="ChEBI" id="CHEBI:43474"/>
        <dbReference type="ChEBI" id="CHEBI:46858"/>
        <dbReference type="ChEBI" id="CHEBI:61978"/>
        <dbReference type="EC" id="3.1.3.48"/>
    </reaction>
</comment>
<proteinExistence type="inferred from homology"/>
<dbReference type="GO" id="GO:0000086">
    <property type="term" value="P:G2/M transition of mitotic cell cycle"/>
    <property type="evidence" value="ECO:0007669"/>
    <property type="project" value="TreeGrafter"/>
</dbReference>
<keyword evidence="2 8" id="KW-0132">Cell division</keyword>
<dbReference type="GeneID" id="94834305"/>
<evidence type="ECO:0000256" key="7">
    <source>
        <dbReference type="ARBA" id="ARBA00051722"/>
    </source>
</evidence>
<evidence type="ECO:0000256" key="5">
    <source>
        <dbReference type="ARBA" id="ARBA00022912"/>
    </source>
</evidence>
<dbReference type="EC" id="3.1.3.48" evidence="8"/>
<dbReference type="FunFam" id="3.40.250.10:FF:000021">
    <property type="entry name" value="M-phase inducer phosphatase cdc-25.2"/>
    <property type="match status" value="1"/>
</dbReference>
<dbReference type="InterPro" id="IPR000751">
    <property type="entry name" value="MPI_Phosphatase"/>
</dbReference>
<dbReference type="PANTHER" id="PTHR10828">
    <property type="entry name" value="M-PHASE INDUCER PHOSPHATASE DUAL SPECIFICITY PHOSPHATASE CDC25"/>
    <property type="match status" value="1"/>
</dbReference>
<dbReference type="GO" id="GO:0005737">
    <property type="term" value="C:cytoplasm"/>
    <property type="evidence" value="ECO:0007669"/>
    <property type="project" value="TreeGrafter"/>
</dbReference>
<evidence type="ECO:0000256" key="4">
    <source>
        <dbReference type="ARBA" id="ARBA00022801"/>
    </source>
</evidence>
<dbReference type="PROSITE" id="PS50206">
    <property type="entry name" value="RHODANESE_3"/>
    <property type="match status" value="1"/>
</dbReference>
<dbReference type="SMART" id="SM00450">
    <property type="entry name" value="RHOD"/>
    <property type="match status" value="1"/>
</dbReference>
<sequence length="258" mass="29348">MFCPSPVSPSRSTIPLPHLDDSPGATPPRCISFVNGSTTNDQFLPTLPLNGTVPRIAAKTLAKLLSGEYDDYYDNLYILDCRYEYEYEGGHIKGALNVDSPDVFQEMFFDTVVPNSVIVFHCEFSQNRGPQMASMFREIDRNLNKMEYPNLFYPHVFILDGGYRNFYQEYHEFCNGGYTRMLDDSHRSNGDLVKATTKYRQNVEKAENKNRKVLVAIHGNANKQNIYQSPVACEGKSQSPIVSKMLNFFTSPIAPRRI</sequence>
<comment type="caution">
    <text evidence="10">The sequence shown here is derived from an EMBL/GenBank/DDBJ whole genome shotgun (WGS) entry which is preliminary data.</text>
</comment>
<dbReference type="Pfam" id="PF00581">
    <property type="entry name" value="Rhodanese"/>
    <property type="match status" value="1"/>
</dbReference>
<dbReference type="PRINTS" id="PR00716">
    <property type="entry name" value="MPIPHPHTASE"/>
</dbReference>
<evidence type="ECO:0000313" key="11">
    <source>
        <dbReference type="Proteomes" id="UP000179807"/>
    </source>
</evidence>
<dbReference type="Gene3D" id="3.40.250.10">
    <property type="entry name" value="Rhodanese-like domain"/>
    <property type="match status" value="1"/>
</dbReference>
<reference evidence="10" key="1">
    <citation type="submission" date="2016-10" db="EMBL/GenBank/DDBJ databases">
        <authorList>
            <person name="Benchimol M."/>
            <person name="Almeida L.G."/>
            <person name="Vasconcelos A.T."/>
            <person name="Perreira-Neves A."/>
            <person name="Rosa I.A."/>
            <person name="Tasca T."/>
            <person name="Bogo M.R."/>
            <person name="de Souza W."/>
        </authorList>
    </citation>
    <scope>NUCLEOTIDE SEQUENCE [LARGE SCALE GENOMIC DNA]</scope>
    <source>
        <strain evidence="10">K</strain>
    </source>
</reference>
<dbReference type="InterPro" id="IPR001763">
    <property type="entry name" value="Rhodanese-like_dom"/>
</dbReference>
<accession>A0A1J4KNE4</accession>
<dbReference type="CDD" id="cd01530">
    <property type="entry name" value="Cdc25"/>
    <property type="match status" value="1"/>
</dbReference>
<dbReference type="Proteomes" id="UP000179807">
    <property type="component" value="Unassembled WGS sequence"/>
</dbReference>
<organism evidence="10 11">
    <name type="scientific">Tritrichomonas foetus</name>
    <dbReference type="NCBI Taxonomy" id="1144522"/>
    <lineage>
        <taxon>Eukaryota</taxon>
        <taxon>Metamonada</taxon>
        <taxon>Parabasalia</taxon>
        <taxon>Tritrichomonadida</taxon>
        <taxon>Tritrichomonadidae</taxon>
        <taxon>Tritrichomonas</taxon>
    </lineage>
</organism>
<dbReference type="VEuPathDB" id="TrichDB:TRFO_17462"/>
<keyword evidence="11" id="KW-1185">Reference proteome</keyword>
<evidence type="ECO:0000256" key="8">
    <source>
        <dbReference type="RuleBase" id="RU368028"/>
    </source>
</evidence>
<gene>
    <name evidence="10" type="ORF">TRFO_17462</name>
</gene>
<dbReference type="AlphaFoldDB" id="A0A1J4KNE4"/>
<evidence type="ECO:0000256" key="2">
    <source>
        <dbReference type="ARBA" id="ARBA00022618"/>
    </source>
</evidence>
<dbReference type="GO" id="GO:0010971">
    <property type="term" value="P:positive regulation of G2/M transition of mitotic cell cycle"/>
    <property type="evidence" value="ECO:0007669"/>
    <property type="project" value="TreeGrafter"/>
</dbReference>
<comment type="similarity">
    <text evidence="1 8">Belongs to the MPI phosphatase family.</text>
</comment>
<keyword evidence="5 8" id="KW-0904">Protein phosphatase</keyword>
<keyword evidence="4 8" id="KW-0378">Hydrolase</keyword>
<name>A0A1J4KNE4_9EUKA</name>
<dbReference type="GO" id="GO:0005634">
    <property type="term" value="C:nucleus"/>
    <property type="evidence" value="ECO:0007669"/>
    <property type="project" value="TreeGrafter"/>
</dbReference>